<proteinExistence type="predicted"/>
<dbReference type="Proteomes" id="UP000592820">
    <property type="component" value="Unassembled WGS sequence"/>
</dbReference>
<reference evidence="1 2" key="1">
    <citation type="submission" date="2020-08" db="EMBL/GenBank/DDBJ databases">
        <title>Genomic Encyclopedia of Type Strains, Phase IV (KMG-V): Genome sequencing to study the core and pangenomes of soil and plant-associated prokaryotes.</title>
        <authorList>
            <person name="Whitman W."/>
        </authorList>
    </citation>
    <scope>NUCLEOTIDE SEQUENCE [LARGE SCALE GENOMIC DNA]</scope>
    <source>
        <strain evidence="1 2">JPY162</strain>
    </source>
</reference>
<name>A0A7W8LC72_9BURK</name>
<protein>
    <submittedName>
        <fullName evidence="1">Uncharacterized protein</fullName>
    </submittedName>
</protein>
<evidence type="ECO:0000313" key="1">
    <source>
        <dbReference type="EMBL" id="MBB5404347.1"/>
    </source>
</evidence>
<gene>
    <name evidence="1" type="ORF">HDG41_006443</name>
</gene>
<comment type="caution">
    <text evidence="1">The sequence shown here is derived from an EMBL/GenBank/DDBJ whole genome shotgun (WGS) entry which is preliminary data.</text>
</comment>
<accession>A0A7W8LC72</accession>
<sequence>MQTMTSCVFGAEGNPGIVNVASTFMQGYTSIRAEGCERVPDLAADDVAIPEQLMQF</sequence>
<organism evidence="1 2">
    <name type="scientific">Paraburkholderia youngii</name>
    <dbReference type="NCBI Taxonomy" id="2782701"/>
    <lineage>
        <taxon>Bacteria</taxon>
        <taxon>Pseudomonadati</taxon>
        <taxon>Pseudomonadota</taxon>
        <taxon>Betaproteobacteria</taxon>
        <taxon>Burkholderiales</taxon>
        <taxon>Burkholderiaceae</taxon>
        <taxon>Paraburkholderia</taxon>
    </lineage>
</organism>
<dbReference type="EMBL" id="JACHDE010000019">
    <property type="protein sequence ID" value="MBB5404347.1"/>
    <property type="molecule type" value="Genomic_DNA"/>
</dbReference>
<evidence type="ECO:0000313" key="2">
    <source>
        <dbReference type="Proteomes" id="UP000592820"/>
    </source>
</evidence>
<dbReference type="AlphaFoldDB" id="A0A7W8LC72"/>